<dbReference type="EMBL" id="DVNC01000050">
    <property type="protein sequence ID" value="HIU53857.1"/>
    <property type="molecule type" value="Genomic_DNA"/>
</dbReference>
<reference evidence="2" key="1">
    <citation type="submission" date="2020-10" db="EMBL/GenBank/DDBJ databases">
        <authorList>
            <person name="Gilroy R."/>
        </authorList>
    </citation>
    <scope>NUCLEOTIDE SEQUENCE</scope>
    <source>
        <strain evidence="2">ChiW3-316</strain>
    </source>
</reference>
<name>A0A9D1SBU4_9PROT</name>
<reference evidence="2" key="2">
    <citation type="journal article" date="2021" name="PeerJ">
        <title>Extensive microbial diversity within the chicken gut microbiome revealed by metagenomics and culture.</title>
        <authorList>
            <person name="Gilroy R."/>
            <person name="Ravi A."/>
            <person name="Getino M."/>
            <person name="Pursley I."/>
            <person name="Horton D.L."/>
            <person name="Alikhan N.F."/>
            <person name="Baker D."/>
            <person name="Gharbi K."/>
            <person name="Hall N."/>
            <person name="Watson M."/>
            <person name="Adriaenssens E.M."/>
            <person name="Foster-Nyarko E."/>
            <person name="Jarju S."/>
            <person name="Secka A."/>
            <person name="Antonio M."/>
            <person name="Oren A."/>
            <person name="Chaudhuri R.R."/>
            <person name="La Ragione R."/>
            <person name="Hildebrand F."/>
            <person name="Pallen M.J."/>
        </authorList>
    </citation>
    <scope>NUCLEOTIDE SEQUENCE</scope>
    <source>
        <strain evidence="2">ChiW3-316</strain>
    </source>
</reference>
<proteinExistence type="predicted"/>
<evidence type="ECO:0000313" key="2">
    <source>
        <dbReference type="EMBL" id="HIU53857.1"/>
    </source>
</evidence>
<protein>
    <submittedName>
        <fullName evidence="2">Uncharacterized protein</fullName>
    </submittedName>
</protein>
<dbReference type="Proteomes" id="UP000824107">
    <property type="component" value="Unassembled WGS sequence"/>
</dbReference>
<dbReference type="AlphaFoldDB" id="A0A9D1SBU4"/>
<evidence type="ECO:0000313" key="3">
    <source>
        <dbReference type="Proteomes" id="UP000824107"/>
    </source>
</evidence>
<organism evidence="2 3">
    <name type="scientific">Candidatus Scatocola faecipullorum</name>
    <dbReference type="NCBI Taxonomy" id="2840917"/>
    <lineage>
        <taxon>Bacteria</taxon>
        <taxon>Pseudomonadati</taxon>
        <taxon>Pseudomonadota</taxon>
        <taxon>Alphaproteobacteria</taxon>
        <taxon>Rhodospirillales</taxon>
        <taxon>Rhodospirillaceae</taxon>
        <taxon>Rhodospirillaceae incertae sedis</taxon>
        <taxon>Candidatus Scatocola</taxon>
    </lineage>
</organism>
<feature type="compositionally biased region" description="Basic and acidic residues" evidence="1">
    <location>
        <begin position="9"/>
        <end position="34"/>
    </location>
</feature>
<sequence>MAVFLIGEMKSENTRKREFDKEEQARREYRRSCDDEAAERQPNNSPIR</sequence>
<evidence type="ECO:0000256" key="1">
    <source>
        <dbReference type="SAM" id="MobiDB-lite"/>
    </source>
</evidence>
<gene>
    <name evidence="2" type="ORF">IAD20_07235</name>
</gene>
<accession>A0A9D1SBU4</accession>
<feature type="region of interest" description="Disordered" evidence="1">
    <location>
        <begin position="1"/>
        <end position="48"/>
    </location>
</feature>
<comment type="caution">
    <text evidence="2">The sequence shown here is derived from an EMBL/GenBank/DDBJ whole genome shotgun (WGS) entry which is preliminary data.</text>
</comment>